<name>A0A1X7IK90_9BACL</name>
<keyword evidence="2" id="KW-1185">Reference proteome</keyword>
<evidence type="ECO:0000313" key="1">
    <source>
        <dbReference type="EMBL" id="SMG15057.1"/>
    </source>
</evidence>
<dbReference type="Proteomes" id="UP000193834">
    <property type="component" value="Unassembled WGS sequence"/>
</dbReference>
<protein>
    <submittedName>
        <fullName evidence="1">Uncharacterized protein</fullName>
    </submittedName>
</protein>
<sequence>MITNLTFERVAMEDTQATYEFQGMNGDEPVTGLFELNLKRYMELESEGSDEALHHALYWLSPIQSDAQYWAGMRLFFRIYKHYLEQGTYIEQG</sequence>
<reference evidence="1 2" key="1">
    <citation type="submission" date="2017-04" db="EMBL/GenBank/DDBJ databases">
        <authorList>
            <person name="Afonso C.L."/>
            <person name="Miller P.J."/>
            <person name="Scott M.A."/>
            <person name="Spackman E."/>
            <person name="Goraichik I."/>
            <person name="Dimitrov K.M."/>
            <person name="Suarez D.L."/>
            <person name="Swayne D.E."/>
        </authorList>
    </citation>
    <scope>NUCLEOTIDE SEQUENCE [LARGE SCALE GENOMIC DNA]</scope>
    <source>
        <strain evidence="1 2">11</strain>
    </source>
</reference>
<accession>A0A1X7IK90</accession>
<dbReference type="STRING" id="1852522.SAMN06295960_0526"/>
<gene>
    <name evidence="1" type="ORF">SAMN06295960_0526</name>
</gene>
<dbReference type="EMBL" id="FXAZ01000001">
    <property type="protein sequence ID" value="SMG15057.1"/>
    <property type="molecule type" value="Genomic_DNA"/>
</dbReference>
<evidence type="ECO:0000313" key="2">
    <source>
        <dbReference type="Proteomes" id="UP000193834"/>
    </source>
</evidence>
<dbReference type="RefSeq" id="WP_139829127.1">
    <property type="nucleotide sequence ID" value="NZ_FXAZ01000001.1"/>
</dbReference>
<proteinExistence type="predicted"/>
<dbReference type="AlphaFoldDB" id="A0A1X7IK90"/>
<organism evidence="1 2">
    <name type="scientific">Paenibacillus aquistagni</name>
    <dbReference type="NCBI Taxonomy" id="1852522"/>
    <lineage>
        <taxon>Bacteria</taxon>
        <taxon>Bacillati</taxon>
        <taxon>Bacillota</taxon>
        <taxon>Bacilli</taxon>
        <taxon>Bacillales</taxon>
        <taxon>Paenibacillaceae</taxon>
        <taxon>Paenibacillus</taxon>
    </lineage>
</organism>
<dbReference type="OrthoDB" id="2620253at2"/>